<organism evidence="2 3">
    <name type="scientific">Trichoderma longibrachiatum ATCC 18648</name>
    <dbReference type="NCBI Taxonomy" id="983965"/>
    <lineage>
        <taxon>Eukaryota</taxon>
        <taxon>Fungi</taxon>
        <taxon>Dikarya</taxon>
        <taxon>Ascomycota</taxon>
        <taxon>Pezizomycotina</taxon>
        <taxon>Sordariomycetes</taxon>
        <taxon>Hypocreomycetidae</taxon>
        <taxon>Hypocreales</taxon>
        <taxon>Hypocreaceae</taxon>
        <taxon>Trichoderma</taxon>
    </lineage>
</organism>
<dbReference type="EMBL" id="KZ679137">
    <property type="protein sequence ID" value="PTB73694.1"/>
    <property type="molecule type" value="Genomic_DNA"/>
</dbReference>
<proteinExistence type="predicted"/>
<keyword evidence="3" id="KW-1185">Reference proteome</keyword>
<dbReference type="OrthoDB" id="4899362at2759"/>
<dbReference type="InterPro" id="IPR052895">
    <property type="entry name" value="HetReg/Transcr_Mod"/>
</dbReference>
<reference evidence="2 3" key="1">
    <citation type="submission" date="2016-07" db="EMBL/GenBank/DDBJ databases">
        <title>Multiple horizontal gene transfer events from other fungi enriched the ability of initially mycotrophic Trichoderma (Ascomycota) to feed on dead plant biomass.</title>
        <authorList>
            <consortium name="DOE Joint Genome Institute"/>
            <person name="Aerts A."/>
            <person name="Atanasova L."/>
            <person name="Chenthamara K."/>
            <person name="Zhang J."/>
            <person name="Grujic M."/>
            <person name="Henrissat B."/>
            <person name="Kuo A."/>
            <person name="Salamov A."/>
            <person name="Lipzen A."/>
            <person name="Labutti K."/>
            <person name="Barry K."/>
            <person name="Miao Y."/>
            <person name="Rahimi M.J."/>
            <person name="Shen Q."/>
            <person name="Grigoriev I.V."/>
            <person name="Kubicek C.P."/>
            <person name="Druzhinina I.S."/>
        </authorList>
    </citation>
    <scope>NUCLEOTIDE SEQUENCE [LARGE SCALE GENOMIC DNA]</scope>
    <source>
        <strain evidence="2 3">ATCC 18648</strain>
    </source>
</reference>
<dbReference type="STRING" id="983965.A0A2T4BWN3"/>
<evidence type="ECO:0000313" key="2">
    <source>
        <dbReference type="EMBL" id="PTB73694.1"/>
    </source>
</evidence>
<dbReference type="PANTHER" id="PTHR24148">
    <property type="entry name" value="ANKYRIN REPEAT DOMAIN-CONTAINING PROTEIN 39 HOMOLOG-RELATED"/>
    <property type="match status" value="1"/>
</dbReference>
<dbReference type="AlphaFoldDB" id="A0A2T4BWN3"/>
<protein>
    <recommendedName>
        <fullName evidence="1">Heterokaryon incompatibility domain-containing protein</fullName>
    </recommendedName>
</protein>
<name>A0A2T4BWN3_TRILO</name>
<dbReference type="PANTHER" id="PTHR24148:SF73">
    <property type="entry name" value="HET DOMAIN PROTEIN (AFU_ORTHOLOGUE AFUA_8G01020)"/>
    <property type="match status" value="1"/>
</dbReference>
<dbReference type="InterPro" id="IPR010730">
    <property type="entry name" value="HET"/>
</dbReference>
<dbReference type="Proteomes" id="UP000240760">
    <property type="component" value="Unassembled WGS sequence"/>
</dbReference>
<gene>
    <name evidence="2" type="ORF">M440DRAFT_1440650</name>
</gene>
<dbReference type="Pfam" id="PF06985">
    <property type="entry name" value="HET"/>
    <property type="match status" value="1"/>
</dbReference>
<evidence type="ECO:0000313" key="3">
    <source>
        <dbReference type="Proteomes" id="UP000240760"/>
    </source>
</evidence>
<accession>A0A2T4BWN3</accession>
<feature type="domain" description="Heterokaryon incompatibility" evidence="1">
    <location>
        <begin position="58"/>
        <end position="166"/>
    </location>
</feature>
<evidence type="ECO:0000259" key="1">
    <source>
        <dbReference type="Pfam" id="PF06985"/>
    </source>
</evidence>
<sequence>MSSLTHVGLEWPPMSPASRIYRPQPPGNIRLLKVLPADDADPIALQLNSIPLEEASPYDVLSYAWGDAAQDDGEVILINYVGVRVTRSLFNALRWIRHVSETRTVWIDALCVDVTDMTDRSQHVGLIRKIYTSAEKVIMWTGERGDVGTGMLFQVPMGRHEAEKHKKLLERPLDKFPRLEALGVSDAISEVA</sequence>